<evidence type="ECO:0000313" key="6">
    <source>
        <dbReference type="EMBL" id="MDF2094647.1"/>
    </source>
</evidence>
<dbReference type="RefSeq" id="WP_275819305.1">
    <property type="nucleotide sequence ID" value="NZ_JARHUD010000001.1"/>
</dbReference>
<evidence type="ECO:0000256" key="3">
    <source>
        <dbReference type="ARBA" id="ARBA00023004"/>
    </source>
</evidence>
<keyword evidence="3" id="KW-0408">Iron</keyword>
<comment type="caution">
    <text evidence="6">The sequence shown here is derived from an EMBL/GenBank/DDBJ whole genome shotgun (WGS) entry which is preliminary data.</text>
</comment>
<keyword evidence="7" id="KW-1185">Reference proteome</keyword>
<name>A0ABT5YIB9_9PROT</name>
<reference evidence="6 7" key="1">
    <citation type="submission" date="2023-03" db="EMBL/GenBank/DDBJ databases">
        <title>Fodinicurvata sp. CAU 1616 isolated from sea sendiment.</title>
        <authorList>
            <person name="Kim W."/>
        </authorList>
    </citation>
    <scope>NUCLEOTIDE SEQUENCE [LARGE SCALE GENOMIC DNA]</scope>
    <source>
        <strain evidence="6 7">CAU 1616</strain>
    </source>
</reference>
<evidence type="ECO:0000256" key="2">
    <source>
        <dbReference type="ARBA" id="ARBA00022801"/>
    </source>
</evidence>
<comment type="similarity">
    <text evidence="4">Belongs to the cyclic nucleotide phosphodiesterase class-III family.</text>
</comment>
<dbReference type="PANTHER" id="PTHR42988">
    <property type="entry name" value="PHOSPHOHYDROLASE"/>
    <property type="match status" value="1"/>
</dbReference>
<organism evidence="6 7">
    <name type="scientific">Aquibaculum arenosum</name>
    <dbReference type="NCBI Taxonomy" id="3032591"/>
    <lineage>
        <taxon>Bacteria</taxon>
        <taxon>Pseudomonadati</taxon>
        <taxon>Pseudomonadota</taxon>
        <taxon>Alphaproteobacteria</taxon>
        <taxon>Rhodospirillales</taxon>
        <taxon>Rhodovibrionaceae</taxon>
        <taxon>Aquibaculum</taxon>
    </lineage>
</organism>
<dbReference type="InterPro" id="IPR050884">
    <property type="entry name" value="CNP_phosphodiesterase-III"/>
</dbReference>
<evidence type="ECO:0000256" key="4">
    <source>
        <dbReference type="ARBA" id="ARBA00025742"/>
    </source>
</evidence>
<dbReference type="Proteomes" id="UP001215503">
    <property type="component" value="Unassembled WGS sequence"/>
</dbReference>
<gene>
    <name evidence="6" type="ORF">P2G67_01495</name>
</gene>
<evidence type="ECO:0000313" key="7">
    <source>
        <dbReference type="Proteomes" id="UP001215503"/>
    </source>
</evidence>
<dbReference type="SUPFAM" id="SSF56300">
    <property type="entry name" value="Metallo-dependent phosphatases"/>
    <property type="match status" value="1"/>
</dbReference>
<evidence type="ECO:0000256" key="1">
    <source>
        <dbReference type="ARBA" id="ARBA00022723"/>
    </source>
</evidence>
<dbReference type="InterPro" id="IPR004843">
    <property type="entry name" value="Calcineurin-like_PHP"/>
</dbReference>
<dbReference type="Gene3D" id="3.60.21.10">
    <property type="match status" value="1"/>
</dbReference>
<evidence type="ECO:0000259" key="5">
    <source>
        <dbReference type="Pfam" id="PF00149"/>
    </source>
</evidence>
<dbReference type="EMBL" id="JARHUD010000001">
    <property type="protein sequence ID" value="MDF2094647.1"/>
    <property type="molecule type" value="Genomic_DNA"/>
</dbReference>
<accession>A0ABT5YIB9</accession>
<dbReference type="Pfam" id="PF00149">
    <property type="entry name" value="Metallophos"/>
    <property type="match status" value="1"/>
</dbReference>
<dbReference type="PANTHER" id="PTHR42988:SF2">
    <property type="entry name" value="CYCLIC NUCLEOTIDE PHOSPHODIESTERASE CBUA0032-RELATED"/>
    <property type="match status" value="1"/>
</dbReference>
<keyword evidence="1" id="KW-0479">Metal-binding</keyword>
<feature type="domain" description="Calcineurin-like phosphoesterase" evidence="5">
    <location>
        <begin position="5"/>
        <end position="232"/>
    </location>
</feature>
<protein>
    <submittedName>
        <fullName evidence="6">Metallophosphoesterase</fullName>
    </submittedName>
</protein>
<proteinExistence type="inferred from homology"/>
<dbReference type="InterPro" id="IPR029052">
    <property type="entry name" value="Metallo-depent_PP-like"/>
</dbReference>
<sequence length="305" mass="33535">MTFVLAHISDLHLPPLPRARPRELLGKRLLSWLSWHSKRKAVHRPEVLEALLEDIQAQAPDHIALTGDLVNLSLPAEFAAAARLLERLAPPERLTLVPGNHDHLVRQTWEQSWGHWQAYLPGTPAGRGAPSFADPFPTLTRRGPLALVGLSTAVPTAPTLASGRLGRAQLERLDKMLAELNQEAVQVIILIHHSPVAGRNSRRKALSDAAALRDILVRRGCSLLLHGHDHRYLQDELPGPDGPIPVLGVASGSALAWHGRPAAGYHLLHFAEDGGLRLQRRGYDPEAGRFLERDSRTLALPGRLR</sequence>
<keyword evidence="2" id="KW-0378">Hydrolase</keyword>